<dbReference type="Proteomes" id="UP000272503">
    <property type="component" value="Unassembled WGS sequence"/>
</dbReference>
<feature type="transmembrane region" description="Helical" evidence="2">
    <location>
        <begin position="146"/>
        <end position="163"/>
    </location>
</feature>
<evidence type="ECO:0000313" key="4">
    <source>
        <dbReference type="Proteomes" id="UP000272503"/>
    </source>
</evidence>
<feature type="region of interest" description="Disordered" evidence="1">
    <location>
        <begin position="1"/>
        <end position="24"/>
    </location>
</feature>
<keyword evidence="2" id="KW-1133">Transmembrane helix</keyword>
<feature type="transmembrane region" description="Helical" evidence="2">
    <location>
        <begin position="415"/>
        <end position="433"/>
    </location>
</feature>
<evidence type="ECO:0000313" key="3">
    <source>
        <dbReference type="EMBL" id="RLP76789.1"/>
    </source>
</evidence>
<reference evidence="3 4" key="1">
    <citation type="submission" date="2018-10" db="EMBL/GenBank/DDBJ databases">
        <authorList>
            <person name="Li J."/>
        </authorList>
    </citation>
    <scope>NUCLEOTIDE SEQUENCE [LARGE SCALE GENOMIC DNA]</scope>
    <source>
        <strain evidence="3 4">IF 016277</strain>
    </source>
</reference>
<feature type="transmembrane region" description="Helical" evidence="2">
    <location>
        <begin position="33"/>
        <end position="51"/>
    </location>
</feature>
<feature type="transmembrane region" description="Helical" evidence="2">
    <location>
        <begin position="377"/>
        <end position="394"/>
    </location>
</feature>
<evidence type="ECO:0000256" key="1">
    <source>
        <dbReference type="SAM" id="MobiDB-lite"/>
    </source>
</evidence>
<name>A0A3L7A8X5_9MICO</name>
<feature type="transmembrane region" description="Helical" evidence="2">
    <location>
        <begin position="350"/>
        <end position="371"/>
    </location>
</feature>
<keyword evidence="4" id="KW-1185">Reference proteome</keyword>
<comment type="caution">
    <text evidence="3">The sequence shown here is derived from an EMBL/GenBank/DDBJ whole genome shotgun (WGS) entry which is preliminary data.</text>
</comment>
<dbReference type="OrthoDB" id="5124221at2"/>
<protein>
    <recommendedName>
        <fullName evidence="5">Glycosyltransferase RgtA/B/C/D-like domain-containing protein</fullName>
    </recommendedName>
</protein>
<feature type="transmembrane region" description="Helical" evidence="2">
    <location>
        <begin position="183"/>
        <end position="203"/>
    </location>
</feature>
<proteinExistence type="predicted"/>
<evidence type="ECO:0008006" key="5">
    <source>
        <dbReference type="Google" id="ProtNLM"/>
    </source>
</evidence>
<feature type="transmembrane region" description="Helical" evidence="2">
    <location>
        <begin position="263"/>
        <end position="283"/>
    </location>
</feature>
<feature type="transmembrane region" description="Helical" evidence="2">
    <location>
        <begin position="94"/>
        <end position="126"/>
    </location>
</feature>
<feature type="transmembrane region" description="Helical" evidence="2">
    <location>
        <begin position="212"/>
        <end position="229"/>
    </location>
</feature>
<evidence type="ECO:0000256" key="2">
    <source>
        <dbReference type="SAM" id="Phobius"/>
    </source>
</evidence>
<accession>A0A3L7A8X5</accession>
<organism evidence="3 4">
    <name type="scientific">Mycetocola tolaasinivorans</name>
    <dbReference type="NCBI Taxonomy" id="76635"/>
    <lineage>
        <taxon>Bacteria</taxon>
        <taxon>Bacillati</taxon>
        <taxon>Actinomycetota</taxon>
        <taxon>Actinomycetes</taxon>
        <taxon>Micrococcales</taxon>
        <taxon>Microbacteriaceae</taxon>
        <taxon>Mycetocola</taxon>
    </lineage>
</organism>
<dbReference type="RefSeq" id="WP_121647599.1">
    <property type="nucleotide sequence ID" value="NZ_RCUX01000003.1"/>
</dbReference>
<keyword evidence="2" id="KW-0812">Transmembrane</keyword>
<keyword evidence="2" id="KW-0472">Membrane</keyword>
<sequence length="553" mass="57784">MAPTDPAAIPSVQRDSPPPAGRTARGRWVRTELIGVGTALLLTTLAVTHLLQTDRSWLLFGDGDSVFPQLVRASLLAGEPQHWALSSVLFIPELALYLILAAILPTAHAALVAYAACSMLLIYGALRLAAAAVSRGDKTPRSHPRAVGGALAGLALLTLLTLTESSITRSSFELTTLVMTPTYYGATTIALLLGAALCAWLLSTPRPAPRRVPVILAHIALAAIVGISTLSNPLIGGWLIAPACVALLFVWRMRRPRTGRAPLTLIAVLSGATVLGFLLRFTLGDLIAKEADTYVRPNALAASLDAYGAAFATYIRTPGGVAGTLLVLGALACCAQVVRRADRENRSAALFLGLVSVVAPIIVIGFGIALGTDAPRYLAPVFFAPLLGITALIADMRITPAPIDARIGTGRQLRLAAIALTAITALLVGLVAATPRRALTDTLDRDAACAANWLAAHDVVAIGSFWDARPVNAQLGIPGRLLQVDPVLNRYVWLDNRGTVTPSHASVLLRGPWSPLNASADSAGTGATETVSCGNFSLVVYPEAVLPIGPPHA</sequence>
<dbReference type="EMBL" id="RCUX01000003">
    <property type="protein sequence ID" value="RLP76789.1"/>
    <property type="molecule type" value="Genomic_DNA"/>
</dbReference>
<dbReference type="AlphaFoldDB" id="A0A3L7A8X5"/>
<feature type="transmembrane region" description="Helical" evidence="2">
    <location>
        <begin position="320"/>
        <end position="338"/>
    </location>
</feature>
<gene>
    <name evidence="3" type="ORF">D9V32_03880</name>
</gene>